<comment type="caution">
    <text evidence="3">The sequence shown here is derived from an EMBL/GenBank/DDBJ whole genome shotgun (WGS) entry which is preliminary data.</text>
</comment>
<evidence type="ECO:0000313" key="3">
    <source>
        <dbReference type="EMBL" id="NHC14914.1"/>
    </source>
</evidence>
<feature type="domain" description="AMP-binding enzyme C-terminal" evidence="2">
    <location>
        <begin position="311"/>
        <end position="386"/>
    </location>
</feature>
<proteinExistence type="predicted"/>
<sequence length="397" mass="40207">MPQPSVPPLTALPAPTGADVLRTFLPALAAALDGAGPALLPLPPMPAATRARVESALRPDDQSAPLEHDDVAVVVTTSGSTGAPKGALLRRSALQASGIATEQRLGGPGHWLLALGVGHVAGLQVVARSLLAGTEPEVLDLDAGFTPGAFVAATGRLHRRGGRAYTSLVPTQLARLLEAGGAALEALAAYDAVLVGGAAAPAALLERARSAGARVVTTYGMSETCGGCVYDGVPLDGVGFELEPDGRVVLSGPVLAAGYRLRPDLTAERFGERGFRTDDLGERATDGRLRVLGRVDDVVISGGEKVALAAVEVAASGHPGVRAAAAFARPDPEWGERVALAVVPADPADPPALADLRAVVRAAAGRAAAPRELVLLPALPMLASGKVDRLALRTAGS</sequence>
<evidence type="ECO:0000259" key="2">
    <source>
        <dbReference type="Pfam" id="PF13193"/>
    </source>
</evidence>
<dbReference type="RefSeq" id="WP_166282884.1">
    <property type="nucleotide sequence ID" value="NZ_JAANNP010000012.1"/>
</dbReference>
<dbReference type="PANTHER" id="PTHR43767">
    <property type="entry name" value="LONG-CHAIN-FATTY-ACID--COA LIGASE"/>
    <property type="match status" value="1"/>
</dbReference>
<dbReference type="InterPro" id="IPR050237">
    <property type="entry name" value="ATP-dep_AMP-bd_enzyme"/>
</dbReference>
<keyword evidence="4" id="KW-1185">Reference proteome</keyword>
<dbReference type="InterPro" id="IPR045851">
    <property type="entry name" value="AMP-bd_C_sf"/>
</dbReference>
<dbReference type="PROSITE" id="PS00455">
    <property type="entry name" value="AMP_BINDING"/>
    <property type="match status" value="1"/>
</dbReference>
<dbReference type="Gene3D" id="3.30.300.30">
    <property type="match status" value="1"/>
</dbReference>
<dbReference type="InterPro" id="IPR042099">
    <property type="entry name" value="ANL_N_sf"/>
</dbReference>
<dbReference type="SUPFAM" id="SSF56801">
    <property type="entry name" value="Acetyl-CoA synthetase-like"/>
    <property type="match status" value="1"/>
</dbReference>
<dbReference type="InterPro" id="IPR020845">
    <property type="entry name" value="AMP-binding_CS"/>
</dbReference>
<feature type="domain" description="AMP-dependent synthetase/ligase" evidence="1">
    <location>
        <begin position="59"/>
        <end position="234"/>
    </location>
</feature>
<accession>A0ABX0GVH0</accession>
<dbReference type="NCBIfam" id="NF005877">
    <property type="entry name" value="PRK07824.1"/>
    <property type="match status" value="1"/>
</dbReference>
<dbReference type="Proteomes" id="UP000800981">
    <property type="component" value="Unassembled WGS sequence"/>
</dbReference>
<dbReference type="EMBL" id="JAANNP010000012">
    <property type="protein sequence ID" value="NHC14914.1"/>
    <property type="molecule type" value="Genomic_DNA"/>
</dbReference>
<protein>
    <submittedName>
        <fullName evidence="3">AMP-binding protein</fullName>
    </submittedName>
</protein>
<reference evidence="3 4" key="1">
    <citation type="submission" date="2020-03" db="EMBL/GenBank/DDBJ databases">
        <title>Two novel Motilibacter sp.</title>
        <authorList>
            <person name="Liu S."/>
        </authorList>
    </citation>
    <scope>NUCLEOTIDE SEQUENCE [LARGE SCALE GENOMIC DNA]</scope>
    <source>
        <strain evidence="3 4">E257</strain>
    </source>
</reference>
<dbReference type="Gene3D" id="3.40.50.12780">
    <property type="entry name" value="N-terminal domain of ligase-like"/>
    <property type="match status" value="1"/>
</dbReference>
<dbReference type="PANTHER" id="PTHR43767:SF1">
    <property type="entry name" value="NONRIBOSOMAL PEPTIDE SYNTHASE PES1 (EUROFUNG)-RELATED"/>
    <property type="match status" value="1"/>
</dbReference>
<organism evidence="3 4">
    <name type="scientific">Motilibacter deserti</name>
    <dbReference type="NCBI Taxonomy" id="2714956"/>
    <lineage>
        <taxon>Bacteria</taxon>
        <taxon>Bacillati</taxon>
        <taxon>Actinomycetota</taxon>
        <taxon>Actinomycetes</taxon>
        <taxon>Motilibacterales</taxon>
        <taxon>Motilibacteraceae</taxon>
        <taxon>Motilibacter</taxon>
    </lineage>
</organism>
<evidence type="ECO:0000313" key="4">
    <source>
        <dbReference type="Proteomes" id="UP000800981"/>
    </source>
</evidence>
<name>A0ABX0GVH0_9ACTN</name>
<gene>
    <name evidence="3" type="ORF">G9H71_14085</name>
</gene>
<dbReference type="Pfam" id="PF00501">
    <property type="entry name" value="AMP-binding"/>
    <property type="match status" value="1"/>
</dbReference>
<dbReference type="InterPro" id="IPR000873">
    <property type="entry name" value="AMP-dep_synth/lig_dom"/>
</dbReference>
<dbReference type="InterPro" id="IPR025110">
    <property type="entry name" value="AMP-bd_C"/>
</dbReference>
<dbReference type="Pfam" id="PF13193">
    <property type="entry name" value="AMP-binding_C"/>
    <property type="match status" value="1"/>
</dbReference>
<evidence type="ECO:0000259" key="1">
    <source>
        <dbReference type="Pfam" id="PF00501"/>
    </source>
</evidence>